<reference evidence="3 4" key="1">
    <citation type="submission" date="2017-07" db="EMBL/GenBank/DDBJ databases">
        <title>Genome Sequence of Antarctobacter heliothermus Strain SMS3 Isolated from a culture of the Diatom Skeletonema marinoi.</title>
        <authorList>
            <person name="Topel M."/>
            <person name="Pinder M.I.M."/>
            <person name="Johansson O.N."/>
            <person name="Kourtchenko O."/>
            <person name="Godhe A."/>
            <person name="Clarke A.K."/>
        </authorList>
    </citation>
    <scope>NUCLEOTIDE SEQUENCE [LARGE SCALE GENOMIC DNA]</scope>
    <source>
        <strain evidence="3 4">SMS3</strain>
    </source>
</reference>
<name>A0A222E5F5_9RHOB</name>
<comment type="similarity">
    <text evidence="1 2">Belongs to the UPF0145 family.</text>
</comment>
<accession>A0A222E5F5</accession>
<dbReference type="InterPro" id="IPR002765">
    <property type="entry name" value="UPF0145_YbjQ-like"/>
</dbReference>
<dbReference type="InterPro" id="IPR035439">
    <property type="entry name" value="UPF0145_dom_sf"/>
</dbReference>
<organism evidence="3 4">
    <name type="scientific">Antarctobacter heliothermus</name>
    <dbReference type="NCBI Taxonomy" id="74033"/>
    <lineage>
        <taxon>Bacteria</taxon>
        <taxon>Pseudomonadati</taxon>
        <taxon>Pseudomonadota</taxon>
        <taxon>Alphaproteobacteria</taxon>
        <taxon>Rhodobacterales</taxon>
        <taxon>Roseobacteraceae</taxon>
        <taxon>Antarctobacter</taxon>
    </lineage>
</organism>
<proteinExistence type="inferred from homology"/>
<dbReference type="PANTHER" id="PTHR34068:SF2">
    <property type="entry name" value="UPF0145 PROTEIN SCO3412"/>
    <property type="match status" value="1"/>
</dbReference>
<gene>
    <name evidence="3" type="ORF">ANTHELSMS3_02771</name>
</gene>
<evidence type="ECO:0000256" key="2">
    <source>
        <dbReference type="HAMAP-Rule" id="MF_00338"/>
    </source>
</evidence>
<dbReference type="RefSeq" id="WP_094035343.1">
    <property type="nucleotide sequence ID" value="NZ_CP022540.1"/>
</dbReference>
<evidence type="ECO:0000313" key="4">
    <source>
        <dbReference type="Proteomes" id="UP000203589"/>
    </source>
</evidence>
<dbReference type="KEGG" id="aht:ANTHELSMS3_02771"/>
<dbReference type="Proteomes" id="UP000203589">
    <property type="component" value="Chromosome"/>
</dbReference>
<dbReference type="HAMAP" id="MF_00338">
    <property type="entry name" value="UPF0145"/>
    <property type="match status" value="1"/>
</dbReference>
<dbReference type="SUPFAM" id="SSF117782">
    <property type="entry name" value="YbjQ-like"/>
    <property type="match status" value="1"/>
</dbReference>
<protein>
    <recommendedName>
        <fullName evidence="2">UPF0145 protein ANTHELSMS3_02771</fullName>
    </recommendedName>
</protein>
<dbReference type="AlphaFoldDB" id="A0A222E5F5"/>
<evidence type="ECO:0000313" key="3">
    <source>
        <dbReference type="EMBL" id="ASP21426.1"/>
    </source>
</evidence>
<dbReference type="Pfam" id="PF01906">
    <property type="entry name" value="YbjQ_1"/>
    <property type="match status" value="1"/>
</dbReference>
<dbReference type="EMBL" id="CP022540">
    <property type="protein sequence ID" value="ASP21426.1"/>
    <property type="molecule type" value="Genomic_DNA"/>
</dbReference>
<keyword evidence="4" id="KW-1185">Reference proteome</keyword>
<dbReference type="PANTHER" id="PTHR34068">
    <property type="entry name" value="UPF0145 PROTEIN YBJQ"/>
    <property type="match status" value="1"/>
</dbReference>
<evidence type="ECO:0000256" key="1">
    <source>
        <dbReference type="ARBA" id="ARBA00010751"/>
    </source>
</evidence>
<dbReference type="OrthoDB" id="9796448at2"/>
<dbReference type="Gene3D" id="3.30.110.70">
    <property type="entry name" value="Hypothetical protein apc22750. Chain B"/>
    <property type="match status" value="1"/>
</dbReference>
<sequence>MLIVTTETVAGRPVTESLGLVRGATVRAKHVGTDIVAALKSLVGGELSGYSSLMAGAREQALDRMMAEAQALGADAIVCMRVQTSTIARGASEIVAYGTAVRLAPEQARNSA</sequence>